<sequence length="306" mass="33787">MSQLQTYLDLFNNTQNAPEWNTILPYENRLNNANATFGPILDRFNDLKNKHSILETALEEVSSTLQCYTESNCHKPASTTTAPPPPTYNCPTTKNATVSKAGDSGSFPFSYVNQFNNCSFRIYSTLRYGLWINLQFNNLIVKDSASTILISTSRDGNFSVTPSSTTFYNLTSDVIVIYVTGQYQFTINYNAVDPCAGYDCGNGNCVSASPFNNQTCACAGCYQQDGSGRCTVSKPDPCLGHGGAVCTATGGTCIQNLDCSYYCKCPQLDPSCHTVLYCDSDETTCPPPSYRKMPSFFKKFMKFFNY</sequence>
<evidence type="ECO:0000313" key="2">
    <source>
        <dbReference type="WBParaSite" id="PDA_v2.g30265.t1"/>
    </source>
</evidence>
<dbReference type="Proteomes" id="UP000887578">
    <property type="component" value="Unplaced"/>
</dbReference>
<protein>
    <submittedName>
        <fullName evidence="2">CUB domain-containing protein</fullName>
    </submittedName>
</protein>
<organism evidence="1 2">
    <name type="scientific">Panagrolaimus davidi</name>
    <dbReference type="NCBI Taxonomy" id="227884"/>
    <lineage>
        <taxon>Eukaryota</taxon>
        <taxon>Metazoa</taxon>
        <taxon>Ecdysozoa</taxon>
        <taxon>Nematoda</taxon>
        <taxon>Chromadorea</taxon>
        <taxon>Rhabditida</taxon>
        <taxon>Tylenchina</taxon>
        <taxon>Panagrolaimomorpha</taxon>
        <taxon>Panagrolaimoidea</taxon>
        <taxon>Panagrolaimidae</taxon>
        <taxon>Panagrolaimus</taxon>
    </lineage>
</organism>
<proteinExistence type="predicted"/>
<evidence type="ECO:0000313" key="1">
    <source>
        <dbReference type="Proteomes" id="UP000887578"/>
    </source>
</evidence>
<dbReference type="AlphaFoldDB" id="A0A914QS81"/>
<reference evidence="2" key="1">
    <citation type="submission" date="2022-11" db="UniProtKB">
        <authorList>
            <consortium name="WormBaseParasite"/>
        </authorList>
    </citation>
    <scope>IDENTIFICATION</scope>
</reference>
<keyword evidence="1" id="KW-1185">Reference proteome</keyword>
<dbReference type="WBParaSite" id="PDA_v2.g30265.t1">
    <property type="protein sequence ID" value="PDA_v2.g30265.t1"/>
    <property type="gene ID" value="PDA_v2.g30265"/>
</dbReference>
<accession>A0A914QS81</accession>
<name>A0A914QS81_9BILA</name>